<dbReference type="Proteomes" id="UP000215332">
    <property type="component" value="Chromosome 1"/>
</dbReference>
<sequence length="196" mass="22055">MSCMTRITHRLHHPDRVVAGSVGEPGHRTFHIQVRQSNELFTMLCHKEQLQTLADSLDRLLNDLHRLSEGRLPIPPQADEADDQRPLELPMETEFELGTVALLWEETRNLVGLDFFAVTDDEVMAADPQFLLDLSPQAAPDSVEIRMPPAMARQFAARCRQVIAAGRPICPFCAQPMNPGGHLCPRANGYRRPLFL</sequence>
<accession>A0A239WV67</accession>
<name>A0A239WV67_9ACTN</name>
<evidence type="ECO:0000313" key="1">
    <source>
        <dbReference type="EMBL" id="SNV37544.1"/>
    </source>
</evidence>
<reference evidence="1 2" key="1">
    <citation type="submission" date="2017-06" db="EMBL/GenBank/DDBJ databases">
        <authorList>
            <consortium name="Pathogen Informatics"/>
        </authorList>
    </citation>
    <scope>NUCLEOTIDE SEQUENCE [LARGE SCALE GENOMIC DNA]</scope>
    <source>
        <strain evidence="1 2">NCTC11865</strain>
    </source>
</reference>
<dbReference type="KEGG" id="cgrn:4412665_01537"/>
<dbReference type="Pfam" id="PF11290">
    <property type="entry name" value="DUF3090"/>
    <property type="match status" value="1"/>
</dbReference>
<proteinExistence type="predicted"/>
<dbReference type="NCBIfam" id="TIGR03847">
    <property type="entry name" value="conserved hypothetical protein"/>
    <property type="match status" value="1"/>
</dbReference>
<dbReference type="InterPro" id="IPR021441">
    <property type="entry name" value="DUF3090"/>
</dbReference>
<organism evidence="1 2">
    <name type="scientific">Cutibacterium granulosum</name>
    <dbReference type="NCBI Taxonomy" id="33011"/>
    <lineage>
        <taxon>Bacteria</taxon>
        <taxon>Bacillati</taxon>
        <taxon>Actinomycetota</taxon>
        <taxon>Actinomycetes</taxon>
        <taxon>Propionibacteriales</taxon>
        <taxon>Propionibacteriaceae</taxon>
        <taxon>Cutibacterium</taxon>
    </lineage>
</organism>
<dbReference type="eggNOG" id="ENOG502ZW25">
    <property type="taxonomic scope" value="Bacteria"/>
</dbReference>
<gene>
    <name evidence="1" type="ORF">SAMEA4412665_01537</name>
</gene>
<dbReference type="EMBL" id="LT906441">
    <property type="protein sequence ID" value="SNV37544.1"/>
    <property type="molecule type" value="Genomic_DNA"/>
</dbReference>
<evidence type="ECO:0000313" key="2">
    <source>
        <dbReference type="Proteomes" id="UP000215332"/>
    </source>
</evidence>
<protein>
    <submittedName>
        <fullName evidence="1">Protein of uncharacterized function (DUF3090)</fullName>
    </submittedName>
</protein>
<dbReference type="AlphaFoldDB" id="A0A239WV67"/>